<dbReference type="InterPro" id="IPR006680">
    <property type="entry name" value="Amidohydro-rel"/>
</dbReference>
<feature type="domain" description="Amidohydrolase-related" evidence="6">
    <location>
        <begin position="49"/>
        <end position="436"/>
    </location>
</feature>
<evidence type="ECO:0000259" key="6">
    <source>
        <dbReference type="Pfam" id="PF01979"/>
    </source>
</evidence>
<dbReference type="PANTHER" id="PTHR11647:SF1">
    <property type="entry name" value="COLLAPSIN RESPONSE MEDIATOR PROTEIN"/>
    <property type="match status" value="1"/>
</dbReference>
<dbReference type="Gene3D" id="2.30.40.10">
    <property type="entry name" value="Urease, subunit C, domain 1"/>
    <property type="match status" value="1"/>
</dbReference>
<dbReference type="STRING" id="1121421.SAMN02745123_00384"/>
<organism evidence="7 8">
    <name type="scientific">Desulforamulus aeronauticus DSM 10349</name>
    <dbReference type="NCBI Taxonomy" id="1121421"/>
    <lineage>
        <taxon>Bacteria</taxon>
        <taxon>Bacillati</taxon>
        <taxon>Bacillota</taxon>
        <taxon>Clostridia</taxon>
        <taxon>Eubacteriales</taxon>
        <taxon>Peptococcaceae</taxon>
        <taxon>Desulforamulus</taxon>
    </lineage>
</organism>
<evidence type="ECO:0000256" key="3">
    <source>
        <dbReference type="ARBA" id="ARBA00022723"/>
    </source>
</evidence>
<comment type="similarity">
    <text evidence="2">Belongs to the metallo-dependent hydrolases superfamily. Hydantoinase/dihydropyrimidinase family.</text>
</comment>
<evidence type="ECO:0000256" key="4">
    <source>
        <dbReference type="ARBA" id="ARBA00022801"/>
    </source>
</evidence>
<comment type="PTM">
    <text evidence="5">Carbamylation allows a single lysine to coordinate two divalent metal cations.</text>
</comment>
<dbReference type="InterPro" id="IPR011778">
    <property type="entry name" value="Hydantoinase/dihydroPyrase"/>
</dbReference>
<dbReference type="Pfam" id="PF01979">
    <property type="entry name" value="Amidohydro_1"/>
    <property type="match status" value="1"/>
</dbReference>
<dbReference type="GO" id="GO:0005829">
    <property type="term" value="C:cytosol"/>
    <property type="evidence" value="ECO:0007669"/>
    <property type="project" value="TreeGrafter"/>
</dbReference>
<dbReference type="OrthoDB" id="9765462at2"/>
<dbReference type="Gene3D" id="3.20.20.140">
    <property type="entry name" value="Metal-dependent hydrolases"/>
    <property type="match status" value="1"/>
</dbReference>
<protein>
    <submittedName>
        <fullName evidence="7">Dihydropyrimidinase</fullName>
    </submittedName>
</protein>
<evidence type="ECO:0000256" key="5">
    <source>
        <dbReference type="PIRSR" id="PIRSR611778-50"/>
    </source>
</evidence>
<dbReference type="Proteomes" id="UP000183997">
    <property type="component" value="Unassembled WGS sequence"/>
</dbReference>
<evidence type="ECO:0000256" key="2">
    <source>
        <dbReference type="ARBA" id="ARBA00008829"/>
    </source>
</evidence>
<gene>
    <name evidence="7" type="ORF">SAMN02745123_00384</name>
</gene>
<evidence type="ECO:0000313" key="8">
    <source>
        <dbReference type="Proteomes" id="UP000183997"/>
    </source>
</evidence>
<evidence type="ECO:0000256" key="1">
    <source>
        <dbReference type="ARBA" id="ARBA00001947"/>
    </source>
</evidence>
<dbReference type="InterPro" id="IPR050378">
    <property type="entry name" value="Metallo-dep_Hydrolases_sf"/>
</dbReference>
<feature type="modified residue" description="N6-carboxylysine" evidence="5">
    <location>
        <position position="149"/>
    </location>
</feature>
<keyword evidence="8" id="KW-1185">Reference proteome</keyword>
<dbReference type="EMBL" id="FRAR01000005">
    <property type="protein sequence ID" value="SHK01465.1"/>
    <property type="molecule type" value="Genomic_DNA"/>
</dbReference>
<dbReference type="SUPFAM" id="SSF51338">
    <property type="entry name" value="Composite domain of metallo-dependent hydrolases"/>
    <property type="match status" value="2"/>
</dbReference>
<name>A0A1M6P0H7_9FIRM</name>
<dbReference type="NCBIfam" id="TIGR02033">
    <property type="entry name" value="D-hydantoinase"/>
    <property type="match status" value="1"/>
</dbReference>
<accession>A0A1M6P0H7</accession>
<dbReference type="CDD" id="cd01314">
    <property type="entry name" value="D-HYD"/>
    <property type="match status" value="1"/>
</dbReference>
<reference evidence="8" key="1">
    <citation type="submission" date="2016-11" db="EMBL/GenBank/DDBJ databases">
        <authorList>
            <person name="Varghese N."/>
            <person name="Submissions S."/>
        </authorList>
    </citation>
    <scope>NUCLEOTIDE SEQUENCE [LARGE SCALE GENOMIC DNA]</scope>
    <source>
        <strain evidence="8">DSM 10349</strain>
    </source>
</reference>
<dbReference type="GO" id="GO:0046872">
    <property type="term" value="F:metal ion binding"/>
    <property type="evidence" value="ECO:0007669"/>
    <property type="project" value="UniProtKB-KW"/>
</dbReference>
<keyword evidence="4" id="KW-0378">Hydrolase</keyword>
<dbReference type="InterPro" id="IPR011059">
    <property type="entry name" value="Metal-dep_hydrolase_composite"/>
</dbReference>
<dbReference type="GO" id="GO:0016812">
    <property type="term" value="F:hydrolase activity, acting on carbon-nitrogen (but not peptide) bonds, in cyclic amides"/>
    <property type="evidence" value="ECO:0007669"/>
    <property type="project" value="TreeGrafter"/>
</dbReference>
<comment type="cofactor">
    <cofactor evidence="1">
        <name>Zn(2+)</name>
        <dbReference type="ChEBI" id="CHEBI:29105"/>
    </cofactor>
</comment>
<keyword evidence="3" id="KW-0479">Metal-binding</keyword>
<dbReference type="FunFam" id="3.20.20.140:FF:000076">
    <property type="entry name" value="Dihydropyrimidinase like 2"/>
    <property type="match status" value="1"/>
</dbReference>
<evidence type="ECO:0000313" key="7">
    <source>
        <dbReference type="EMBL" id="SHK01465.1"/>
    </source>
</evidence>
<dbReference type="InterPro" id="IPR032466">
    <property type="entry name" value="Metal_Hydrolase"/>
</dbReference>
<dbReference type="PANTHER" id="PTHR11647">
    <property type="entry name" value="HYDRANTOINASE/DIHYDROPYRIMIDINASE FAMILY MEMBER"/>
    <property type="match status" value="1"/>
</dbReference>
<proteinExistence type="inferred from homology"/>
<dbReference type="AlphaFoldDB" id="A0A1M6P0H7"/>
<dbReference type="SUPFAM" id="SSF51556">
    <property type="entry name" value="Metallo-dependent hydrolases"/>
    <property type="match status" value="1"/>
</dbReference>
<sequence length="462" mass="50429">MGIVLTGGTIVTAVDCYQADVRLAGEKIVAIGRDVSQAEDNVITVEGCYLLPGGLDPHTHFELEGVTTTADDFASGTAAALTGGTTTILDFATQSKGETLAQALANWQSKAAGKCFADFGFHLAITDWNQEVCREMQRLVVEDGISSFKLYMAYKHNLQVDDGIILQALKRSREVGALIGFHCENGDVIDVLIQEARSQGKRSPRFHALTRPAAVEREATARVITLAELADAPVYIVHLSCAGALQEVIAARARGLEVYAETCPQYLILDESCYDTEDFSAAKYVLSPPLRSTYDQAVLWNGLRTGALDTIGTDHCSFNYEGQKELGREDFSKIPNGIPGVENRLGLLYTYGVLTGKINLQQWVAFTSTNAAKLFGLFPRKGTLAVGSDADIVVWDPRQSSTITVSQQTQRVDYNPYEGLPQTGKVEQVFLRGQQVVAQGKLCSKEPQGQYLFRKPFPTRKV</sequence>
<dbReference type="RefSeq" id="WP_072910594.1">
    <property type="nucleotide sequence ID" value="NZ_FRAR01000005.1"/>
</dbReference>